<dbReference type="SUPFAM" id="SSF55729">
    <property type="entry name" value="Acyl-CoA N-acyltransferases (Nat)"/>
    <property type="match status" value="1"/>
</dbReference>
<dbReference type="EMBL" id="SRLH01000004">
    <property type="protein sequence ID" value="TGD58218.1"/>
    <property type="molecule type" value="Genomic_DNA"/>
</dbReference>
<name>A0A4Z0LAT0_9FLAO</name>
<evidence type="ECO:0000259" key="1">
    <source>
        <dbReference type="PROSITE" id="PS51186"/>
    </source>
</evidence>
<dbReference type="CDD" id="cd04301">
    <property type="entry name" value="NAT_SF"/>
    <property type="match status" value="1"/>
</dbReference>
<reference evidence="2 3" key="1">
    <citation type="submission" date="2019-04" db="EMBL/GenBank/DDBJ databases">
        <title>Flavobacterium sp. strain DS2-A Genome sequencing and assembly.</title>
        <authorList>
            <person name="Kim I."/>
        </authorList>
    </citation>
    <scope>NUCLEOTIDE SEQUENCE [LARGE SCALE GENOMIC DNA]</scope>
    <source>
        <strain evidence="2 3">DS2-A</strain>
    </source>
</reference>
<feature type="domain" description="N-acetyltransferase" evidence="1">
    <location>
        <begin position="17"/>
        <end position="182"/>
    </location>
</feature>
<dbReference type="GO" id="GO:0016747">
    <property type="term" value="F:acyltransferase activity, transferring groups other than amino-acyl groups"/>
    <property type="evidence" value="ECO:0007669"/>
    <property type="project" value="InterPro"/>
</dbReference>
<dbReference type="InterPro" id="IPR000182">
    <property type="entry name" value="GNAT_dom"/>
</dbReference>
<accession>A0A4Z0LAT0</accession>
<sequence length="185" mass="21527">MSTISFPAFTTITTERLVLRQITVDDANEMFALRSNPEIMKYIPREMPKTVEDAIKHIAFMEDLYQKNECMNWAICLKEDNVLIGNIGYFRMQAENHRAEIGYMLSTDFHGKGIMQEALSAVLKFGFDEIKLHSIEAVTDPENFSSWMLLEKNGFIREGHFKEDTFWQGEYLDSYVYSLLQPKQS</sequence>
<proteinExistence type="predicted"/>
<dbReference type="InterPro" id="IPR016181">
    <property type="entry name" value="Acyl_CoA_acyltransferase"/>
</dbReference>
<dbReference type="PROSITE" id="PS51186">
    <property type="entry name" value="GNAT"/>
    <property type="match status" value="1"/>
</dbReference>
<dbReference type="RefSeq" id="WP_135526388.1">
    <property type="nucleotide sequence ID" value="NZ_SRLH01000004.1"/>
</dbReference>
<evidence type="ECO:0000313" key="2">
    <source>
        <dbReference type="EMBL" id="TGD58218.1"/>
    </source>
</evidence>
<dbReference type="InterPro" id="IPR051531">
    <property type="entry name" value="N-acetyltransferase"/>
</dbReference>
<keyword evidence="2" id="KW-0808">Transferase</keyword>
<organism evidence="2 3">
    <name type="scientific">Flavobacterium humi</name>
    <dbReference type="NCBI Taxonomy" id="2562683"/>
    <lineage>
        <taxon>Bacteria</taxon>
        <taxon>Pseudomonadati</taxon>
        <taxon>Bacteroidota</taxon>
        <taxon>Flavobacteriia</taxon>
        <taxon>Flavobacteriales</taxon>
        <taxon>Flavobacteriaceae</taxon>
        <taxon>Flavobacterium</taxon>
    </lineage>
</organism>
<gene>
    <name evidence="2" type="ORF">E4635_09435</name>
</gene>
<comment type="caution">
    <text evidence="2">The sequence shown here is derived from an EMBL/GenBank/DDBJ whole genome shotgun (WGS) entry which is preliminary data.</text>
</comment>
<dbReference type="PANTHER" id="PTHR43792:SF1">
    <property type="entry name" value="N-ACETYLTRANSFERASE DOMAIN-CONTAINING PROTEIN"/>
    <property type="match status" value="1"/>
</dbReference>
<dbReference type="Pfam" id="PF13302">
    <property type="entry name" value="Acetyltransf_3"/>
    <property type="match status" value="1"/>
</dbReference>
<keyword evidence="3" id="KW-1185">Reference proteome</keyword>
<dbReference type="Gene3D" id="3.40.630.30">
    <property type="match status" value="1"/>
</dbReference>
<dbReference type="Proteomes" id="UP000297407">
    <property type="component" value="Unassembled WGS sequence"/>
</dbReference>
<dbReference type="OrthoDB" id="9811523at2"/>
<dbReference type="AlphaFoldDB" id="A0A4Z0LAT0"/>
<protein>
    <submittedName>
        <fullName evidence="2">N-acetyltransferase</fullName>
    </submittedName>
</protein>
<evidence type="ECO:0000313" key="3">
    <source>
        <dbReference type="Proteomes" id="UP000297407"/>
    </source>
</evidence>
<dbReference type="PANTHER" id="PTHR43792">
    <property type="entry name" value="GNAT FAMILY, PUTATIVE (AFU_ORTHOLOGUE AFUA_3G00765)-RELATED-RELATED"/>
    <property type="match status" value="1"/>
</dbReference>